<protein>
    <submittedName>
        <fullName evidence="3">Uncharacterized protein DUF3359</fullName>
    </submittedName>
</protein>
<dbReference type="OrthoDB" id="5397727at2"/>
<evidence type="ECO:0000256" key="1">
    <source>
        <dbReference type="SAM" id="Coils"/>
    </source>
</evidence>
<dbReference type="AlphaFoldDB" id="A0A562VF77"/>
<feature type="signal peptide" evidence="2">
    <location>
        <begin position="1"/>
        <end position="20"/>
    </location>
</feature>
<feature type="chain" id="PRO_5021763758" evidence="2">
    <location>
        <begin position="21"/>
        <end position="126"/>
    </location>
</feature>
<reference evidence="3 4" key="1">
    <citation type="submission" date="2019-07" db="EMBL/GenBank/DDBJ databases">
        <title>Genomic Encyclopedia of Archaeal and Bacterial Type Strains, Phase II (KMG-II): from individual species to whole genera.</title>
        <authorList>
            <person name="Goeker M."/>
        </authorList>
    </citation>
    <scope>NUCLEOTIDE SEQUENCE [LARGE SCALE GENOMIC DNA]</scope>
    <source>
        <strain evidence="3 4">ATCC BAA-1139</strain>
    </source>
</reference>
<evidence type="ECO:0000256" key="2">
    <source>
        <dbReference type="SAM" id="SignalP"/>
    </source>
</evidence>
<dbReference type="PROSITE" id="PS51257">
    <property type="entry name" value="PROKAR_LIPOPROTEIN"/>
    <property type="match status" value="1"/>
</dbReference>
<dbReference type="RefSeq" id="WP_145024791.1">
    <property type="nucleotide sequence ID" value="NZ_VLLN01000026.1"/>
</dbReference>
<dbReference type="Proteomes" id="UP000319449">
    <property type="component" value="Unassembled WGS sequence"/>
</dbReference>
<keyword evidence="2" id="KW-0732">Signal</keyword>
<keyword evidence="1" id="KW-0175">Coiled coil</keyword>
<proteinExistence type="predicted"/>
<evidence type="ECO:0000313" key="4">
    <source>
        <dbReference type="Proteomes" id="UP000319449"/>
    </source>
</evidence>
<accession>A0A562VF77</accession>
<evidence type="ECO:0000313" key="3">
    <source>
        <dbReference type="EMBL" id="TWJ16550.1"/>
    </source>
</evidence>
<dbReference type="EMBL" id="VLLN01000026">
    <property type="protein sequence ID" value="TWJ16550.1"/>
    <property type="molecule type" value="Genomic_DNA"/>
</dbReference>
<dbReference type="Gene3D" id="1.20.5.50">
    <property type="match status" value="1"/>
</dbReference>
<feature type="coiled-coil region" evidence="1">
    <location>
        <begin position="54"/>
        <end position="115"/>
    </location>
</feature>
<organism evidence="3 4">
    <name type="scientific">Geobacter argillaceus</name>
    <dbReference type="NCBI Taxonomy" id="345631"/>
    <lineage>
        <taxon>Bacteria</taxon>
        <taxon>Pseudomonadati</taxon>
        <taxon>Thermodesulfobacteriota</taxon>
        <taxon>Desulfuromonadia</taxon>
        <taxon>Geobacterales</taxon>
        <taxon>Geobacteraceae</taxon>
        <taxon>Geobacter</taxon>
    </lineage>
</organism>
<keyword evidence="4" id="KW-1185">Reference proteome</keyword>
<comment type="caution">
    <text evidence="3">The sequence shown here is derived from an EMBL/GenBank/DDBJ whole genome shotgun (WGS) entry which is preliminary data.</text>
</comment>
<gene>
    <name evidence="3" type="ORF">JN12_03305</name>
</gene>
<name>A0A562VF77_9BACT</name>
<sequence>MKRIGGVLGALMLVSLTGCATQGYVRTQVDPLAERLGKLEAKVSQFSGMTDADKAAIKQANDKAQQALDTANKVAGEVKRVDNDVVKADAAAMRAEKAAKEAEQAAKDARLMEKKSEKIFKLEQKK</sequence>